<dbReference type="Gene3D" id="1.10.220.10">
    <property type="entry name" value="Annexin"/>
    <property type="match status" value="1"/>
</dbReference>
<dbReference type="GO" id="GO:0009408">
    <property type="term" value="P:response to heat"/>
    <property type="evidence" value="ECO:0007669"/>
    <property type="project" value="TreeGrafter"/>
</dbReference>
<dbReference type="Pfam" id="PF00191">
    <property type="entry name" value="Annexin"/>
    <property type="match status" value="1"/>
</dbReference>
<dbReference type="GO" id="GO:0001786">
    <property type="term" value="F:phosphatidylserine binding"/>
    <property type="evidence" value="ECO:0007669"/>
    <property type="project" value="TreeGrafter"/>
</dbReference>
<protein>
    <recommendedName>
        <fullName evidence="7">Annexin</fullName>
    </recommendedName>
</protein>
<sequence>GHPKQLDLVHRSPLPEKTSKKEGKPESVTVRLQFHSLLPYQPYRIQSNRIAGGGSAHRTRSAMASLTLPPAPPNPRQDAIDLHKAFKGFGCDSTTVSNILSHRDSMQRGYIQQEYKTMYSEELSHRISSELSGNHKVWKIVEKSLLHDKSNYCTAILAEEVCLISCTSIHRVKVWICIG</sequence>
<keyword evidence="3" id="KW-0041">Annexin</keyword>
<keyword evidence="2" id="KW-0677">Repeat</keyword>
<evidence type="ECO:0000256" key="3">
    <source>
        <dbReference type="ARBA" id="ARBA00023216"/>
    </source>
</evidence>
<accession>A0A453KS48</accession>
<dbReference type="Gramene" id="AET5Gv20496200.2">
    <property type="protein sequence ID" value="AET5Gv20496200.2"/>
    <property type="gene ID" value="AET5Gv20496200"/>
</dbReference>
<dbReference type="GO" id="GO:0005886">
    <property type="term" value="C:plasma membrane"/>
    <property type="evidence" value="ECO:0007669"/>
    <property type="project" value="TreeGrafter"/>
</dbReference>
<keyword evidence="6" id="KW-1185">Reference proteome</keyword>
<evidence type="ECO:0008006" key="7">
    <source>
        <dbReference type="Google" id="ProtNLM"/>
    </source>
</evidence>
<evidence type="ECO:0000313" key="6">
    <source>
        <dbReference type="Proteomes" id="UP000015105"/>
    </source>
</evidence>
<dbReference type="GO" id="GO:0005509">
    <property type="term" value="F:calcium ion binding"/>
    <property type="evidence" value="ECO:0007669"/>
    <property type="project" value="InterPro"/>
</dbReference>
<dbReference type="InterPro" id="IPR037104">
    <property type="entry name" value="Annexin_sf"/>
</dbReference>
<dbReference type="GO" id="GO:0005737">
    <property type="term" value="C:cytoplasm"/>
    <property type="evidence" value="ECO:0007669"/>
    <property type="project" value="TreeGrafter"/>
</dbReference>
<feature type="compositionally biased region" description="Basic and acidic residues" evidence="4">
    <location>
        <begin position="1"/>
        <end position="25"/>
    </location>
</feature>
<dbReference type="GO" id="GO:0009414">
    <property type="term" value="P:response to water deprivation"/>
    <property type="evidence" value="ECO:0007669"/>
    <property type="project" value="TreeGrafter"/>
</dbReference>
<dbReference type="InterPro" id="IPR018502">
    <property type="entry name" value="Annexin_repeat"/>
</dbReference>
<comment type="similarity">
    <text evidence="1">Belongs to the annexin family.</text>
</comment>
<evidence type="ECO:0000256" key="2">
    <source>
        <dbReference type="ARBA" id="ARBA00022737"/>
    </source>
</evidence>
<dbReference type="GO" id="GO:0009651">
    <property type="term" value="P:response to salt stress"/>
    <property type="evidence" value="ECO:0007669"/>
    <property type="project" value="TreeGrafter"/>
</dbReference>
<reference evidence="5" key="3">
    <citation type="journal article" date="2017" name="Nature">
        <title>Genome sequence of the progenitor of the wheat D genome Aegilops tauschii.</title>
        <authorList>
            <person name="Luo M.C."/>
            <person name="Gu Y.Q."/>
            <person name="Puiu D."/>
            <person name="Wang H."/>
            <person name="Twardziok S.O."/>
            <person name="Deal K.R."/>
            <person name="Huo N."/>
            <person name="Zhu T."/>
            <person name="Wang L."/>
            <person name="Wang Y."/>
            <person name="McGuire P.E."/>
            <person name="Liu S."/>
            <person name="Long H."/>
            <person name="Ramasamy R.K."/>
            <person name="Rodriguez J.C."/>
            <person name="Van S.L."/>
            <person name="Yuan L."/>
            <person name="Wang Z."/>
            <person name="Xia Z."/>
            <person name="Xiao L."/>
            <person name="Anderson O.D."/>
            <person name="Ouyang S."/>
            <person name="Liang Y."/>
            <person name="Zimin A.V."/>
            <person name="Pertea G."/>
            <person name="Qi P."/>
            <person name="Bennetzen J.L."/>
            <person name="Dai X."/>
            <person name="Dawson M.W."/>
            <person name="Muller H.G."/>
            <person name="Kugler K."/>
            <person name="Rivarola-Duarte L."/>
            <person name="Spannagl M."/>
            <person name="Mayer K.F.X."/>
            <person name="Lu F.H."/>
            <person name="Bevan M.W."/>
            <person name="Leroy P."/>
            <person name="Li P."/>
            <person name="You F.M."/>
            <person name="Sun Q."/>
            <person name="Liu Z."/>
            <person name="Lyons E."/>
            <person name="Wicker T."/>
            <person name="Salzberg S.L."/>
            <person name="Devos K.M."/>
            <person name="Dvorak J."/>
        </authorList>
    </citation>
    <scope>NUCLEOTIDE SEQUENCE [LARGE SCALE GENOMIC DNA]</scope>
    <source>
        <strain evidence="5">cv. AL8/78</strain>
    </source>
</reference>
<dbReference type="AlphaFoldDB" id="A0A453KS48"/>
<evidence type="ECO:0000256" key="4">
    <source>
        <dbReference type="SAM" id="MobiDB-lite"/>
    </source>
</evidence>
<dbReference type="SUPFAM" id="SSF47874">
    <property type="entry name" value="Annexin"/>
    <property type="match status" value="1"/>
</dbReference>
<dbReference type="PANTHER" id="PTHR10502">
    <property type="entry name" value="ANNEXIN"/>
    <property type="match status" value="1"/>
</dbReference>
<dbReference type="Proteomes" id="UP000015105">
    <property type="component" value="Chromosome 5D"/>
</dbReference>
<organism evidence="5 6">
    <name type="scientific">Aegilops tauschii subsp. strangulata</name>
    <name type="common">Goatgrass</name>
    <dbReference type="NCBI Taxonomy" id="200361"/>
    <lineage>
        <taxon>Eukaryota</taxon>
        <taxon>Viridiplantae</taxon>
        <taxon>Streptophyta</taxon>
        <taxon>Embryophyta</taxon>
        <taxon>Tracheophyta</taxon>
        <taxon>Spermatophyta</taxon>
        <taxon>Magnoliopsida</taxon>
        <taxon>Liliopsida</taxon>
        <taxon>Poales</taxon>
        <taxon>Poaceae</taxon>
        <taxon>BOP clade</taxon>
        <taxon>Pooideae</taxon>
        <taxon>Triticodae</taxon>
        <taxon>Triticeae</taxon>
        <taxon>Triticinae</taxon>
        <taxon>Aegilops</taxon>
    </lineage>
</organism>
<dbReference type="PANTHER" id="PTHR10502:SF102">
    <property type="entry name" value="ANNEXIN B11"/>
    <property type="match status" value="1"/>
</dbReference>
<reference evidence="6" key="2">
    <citation type="journal article" date="2017" name="Nat. Plants">
        <title>The Aegilops tauschii genome reveals multiple impacts of transposons.</title>
        <authorList>
            <person name="Zhao G."/>
            <person name="Zou C."/>
            <person name="Li K."/>
            <person name="Wang K."/>
            <person name="Li T."/>
            <person name="Gao L."/>
            <person name="Zhang X."/>
            <person name="Wang H."/>
            <person name="Yang Z."/>
            <person name="Liu X."/>
            <person name="Jiang W."/>
            <person name="Mao L."/>
            <person name="Kong X."/>
            <person name="Jiao Y."/>
            <person name="Jia J."/>
        </authorList>
    </citation>
    <scope>NUCLEOTIDE SEQUENCE [LARGE SCALE GENOMIC DNA]</scope>
    <source>
        <strain evidence="6">cv. AL8/78</strain>
    </source>
</reference>
<evidence type="ECO:0000256" key="1">
    <source>
        <dbReference type="ARBA" id="ARBA00007831"/>
    </source>
</evidence>
<name>A0A453KS48_AEGTS</name>
<dbReference type="GO" id="GO:0005544">
    <property type="term" value="F:calcium-dependent phospholipid binding"/>
    <property type="evidence" value="ECO:0007669"/>
    <property type="project" value="InterPro"/>
</dbReference>
<reference evidence="6" key="1">
    <citation type="journal article" date="2014" name="Science">
        <title>Ancient hybridizations among the ancestral genomes of bread wheat.</title>
        <authorList>
            <consortium name="International Wheat Genome Sequencing Consortium,"/>
            <person name="Marcussen T."/>
            <person name="Sandve S.R."/>
            <person name="Heier L."/>
            <person name="Spannagl M."/>
            <person name="Pfeifer M."/>
            <person name="Jakobsen K.S."/>
            <person name="Wulff B.B."/>
            <person name="Steuernagel B."/>
            <person name="Mayer K.F."/>
            <person name="Olsen O.A."/>
        </authorList>
    </citation>
    <scope>NUCLEOTIDE SEQUENCE [LARGE SCALE GENOMIC DNA]</scope>
    <source>
        <strain evidence="6">cv. AL8/78</strain>
    </source>
</reference>
<reference evidence="5" key="5">
    <citation type="journal article" date="2021" name="G3 (Bethesda)">
        <title>Aegilops tauschii genome assembly Aet v5.0 features greater sequence contiguity and improved annotation.</title>
        <authorList>
            <person name="Wang L."/>
            <person name="Zhu T."/>
            <person name="Rodriguez J.C."/>
            <person name="Deal K.R."/>
            <person name="Dubcovsky J."/>
            <person name="McGuire P.E."/>
            <person name="Lux T."/>
            <person name="Spannagl M."/>
            <person name="Mayer K.F.X."/>
            <person name="Baldrich P."/>
            <person name="Meyers B.C."/>
            <person name="Huo N."/>
            <person name="Gu Y.Q."/>
            <person name="Zhou H."/>
            <person name="Devos K.M."/>
            <person name="Bennetzen J.L."/>
            <person name="Unver T."/>
            <person name="Budak H."/>
            <person name="Gulick P.J."/>
            <person name="Galiba G."/>
            <person name="Kalapos B."/>
            <person name="Nelson D.R."/>
            <person name="Li P."/>
            <person name="You F.M."/>
            <person name="Luo M.C."/>
            <person name="Dvorak J."/>
        </authorList>
    </citation>
    <scope>NUCLEOTIDE SEQUENCE [LARGE SCALE GENOMIC DNA]</scope>
    <source>
        <strain evidence="5">cv. AL8/78</strain>
    </source>
</reference>
<dbReference type="PROSITE" id="PS51897">
    <property type="entry name" value="ANNEXIN_2"/>
    <property type="match status" value="1"/>
</dbReference>
<dbReference type="EnsemblPlants" id="AET5Gv20496200.2">
    <property type="protein sequence ID" value="AET5Gv20496200.2"/>
    <property type="gene ID" value="AET5Gv20496200"/>
</dbReference>
<dbReference type="GO" id="GO:0009409">
    <property type="term" value="P:response to cold"/>
    <property type="evidence" value="ECO:0007669"/>
    <property type="project" value="TreeGrafter"/>
</dbReference>
<proteinExistence type="inferred from homology"/>
<feature type="region of interest" description="Disordered" evidence="4">
    <location>
        <begin position="1"/>
        <end position="27"/>
    </location>
</feature>
<reference evidence="5" key="4">
    <citation type="submission" date="2019-03" db="UniProtKB">
        <authorList>
            <consortium name="EnsemblPlants"/>
        </authorList>
    </citation>
    <scope>IDENTIFICATION</scope>
</reference>
<evidence type="ECO:0000313" key="5">
    <source>
        <dbReference type="EnsemblPlants" id="AET5Gv20496200.2"/>
    </source>
</evidence>